<gene>
    <name evidence="2" type="ORF">RND71_002703</name>
</gene>
<evidence type="ECO:0000313" key="2">
    <source>
        <dbReference type="EMBL" id="KAK4376407.1"/>
    </source>
</evidence>
<organism evidence="2 3">
    <name type="scientific">Anisodus tanguticus</name>
    <dbReference type="NCBI Taxonomy" id="243964"/>
    <lineage>
        <taxon>Eukaryota</taxon>
        <taxon>Viridiplantae</taxon>
        <taxon>Streptophyta</taxon>
        <taxon>Embryophyta</taxon>
        <taxon>Tracheophyta</taxon>
        <taxon>Spermatophyta</taxon>
        <taxon>Magnoliopsida</taxon>
        <taxon>eudicotyledons</taxon>
        <taxon>Gunneridae</taxon>
        <taxon>Pentapetalae</taxon>
        <taxon>asterids</taxon>
        <taxon>lamiids</taxon>
        <taxon>Solanales</taxon>
        <taxon>Solanaceae</taxon>
        <taxon>Solanoideae</taxon>
        <taxon>Hyoscyameae</taxon>
        <taxon>Anisodus</taxon>
    </lineage>
</organism>
<dbReference type="AlphaFoldDB" id="A0AAE1SUL9"/>
<dbReference type="EMBL" id="JAVYJV010000002">
    <property type="protein sequence ID" value="KAK4376407.1"/>
    <property type="molecule type" value="Genomic_DNA"/>
</dbReference>
<accession>A0AAE1SUL9</accession>
<comment type="caution">
    <text evidence="2">The sequence shown here is derived from an EMBL/GenBank/DDBJ whole genome shotgun (WGS) entry which is preliminary data.</text>
</comment>
<keyword evidence="3" id="KW-1185">Reference proteome</keyword>
<keyword evidence="1" id="KW-0812">Transmembrane</keyword>
<name>A0AAE1SUL9_9SOLA</name>
<sequence>MVRELRATVGSSWEGIKGVEDITNVGFWGMWLMILVCLYIISTIIFSCADGISKEKATSTHTDNYGAGCGAACGA</sequence>
<reference evidence="2" key="1">
    <citation type="submission" date="2023-12" db="EMBL/GenBank/DDBJ databases">
        <title>Genome assembly of Anisodus tanguticus.</title>
        <authorList>
            <person name="Wang Y.-J."/>
        </authorList>
    </citation>
    <scope>NUCLEOTIDE SEQUENCE</scope>
    <source>
        <strain evidence="2">KB-2021</strain>
        <tissue evidence="2">Leaf</tissue>
    </source>
</reference>
<feature type="transmembrane region" description="Helical" evidence="1">
    <location>
        <begin position="28"/>
        <end position="49"/>
    </location>
</feature>
<dbReference type="PANTHER" id="PTHR37199:SF5">
    <property type="entry name" value="TRANSMEMBRANE PROTEIN"/>
    <property type="match status" value="1"/>
</dbReference>
<keyword evidence="1" id="KW-1133">Transmembrane helix</keyword>
<dbReference type="Proteomes" id="UP001291623">
    <property type="component" value="Unassembled WGS sequence"/>
</dbReference>
<evidence type="ECO:0000313" key="3">
    <source>
        <dbReference type="Proteomes" id="UP001291623"/>
    </source>
</evidence>
<evidence type="ECO:0000256" key="1">
    <source>
        <dbReference type="SAM" id="Phobius"/>
    </source>
</evidence>
<protein>
    <submittedName>
        <fullName evidence="2">Uncharacterized protein</fullName>
    </submittedName>
</protein>
<keyword evidence="1" id="KW-0472">Membrane</keyword>
<dbReference type="PANTHER" id="PTHR37199">
    <property type="entry name" value="TRANSMEMBRANE PROTEIN"/>
    <property type="match status" value="1"/>
</dbReference>
<proteinExistence type="predicted"/>